<dbReference type="GO" id="GO:0004601">
    <property type="term" value="F:peroxidase activity"/>
    <property type="evidence" value="ECO:0007669"/>
    <property type="project" value="UniProtKB-KW"/>
</dbReference>
<name>B2YI76_9CREN</name>
<dbReference type="InterPro" id="IPR036249">
    <property type="entry name" value="Thioredoxin-like_sf"/>
</dbReference>
<evidence type="ECO:0000313" key="2">
    <source>
        <dbReference type="EMBL" id="ACD50080.1"/>
    </source>
</evidence>
<dbReference type="EMBL" id="EU559699">
    <property type="protein sequence ID" value="ACD50080.1"/>
    <property type="molecule type" value="Genomic_DNA"/>
</dbReference>
<feature type="region of interest" description="Disordered" evidence="1">
    <location>
        <begin position="1"/>
        <end position="50"/>
    </location>
</feature>
<evidence type="ECO:0000256" key="1">
    <source>
        <dbReference type="SAM" id="MobiDB-lite"/>
    </source>
</evidence>
<keyword evidence="2" id="KW-0560">Oxidoreductase</keyword>
<accession>B2YI76</accession>
<dbReference type="SUPFAM" id="SSF52833">
    <property type="entry name" value="Thioredoxin-like"/>
    <property type="match status" value="1"/>
</dbReference>
<dbReference type="Gene3D" id="3.40.30.10">
    <property type="entry name" value="Glutaredoxin"/>
    <property type="match status" value="1"/>
</dbReference>
<reference evidence="2" key="1">
    <citation type="journal article" date="2009" name="ISME J.">
        <title>An uncultivated crenarchaeota contains functional bacteriochlorophyll a synthase.</title>
        <authorList>
            <person name="Meng J."/>
            <person name="Wang F."/>
            <person name="Wang F."/>
            <person name="Zheng Y."/>
            <person name="Peng X."/>
            <person name="Zhou H."/>
            <person name="Xiao X."/>
        </authorList>
    </citation>
    <scope>NUCLEOTIDE SEQUENCE</scope>
</reference>
<protein>
    <submittedName>
        <fullName evidence="2">Putative thioredoxin peroxidase</fullName>
    </submittedName>
</protein>
<organism evidence="2">
    <name type="scientific">uncultured crenarchaeote MCG</name>
    <dbReference type="NCBI Taxonomy" id="529375"/>
    <lineage>
        <taxon>Archaea</taxon>
        <taxon>Thermoproteota</taxon>
        <taxon>environmental samples</taxon>
    </lineage>
</organism>
<proteinExistence type="predicted"/>
<keyword evidence="2" id="KW-0575">Peroxidase</keyword>
<sequence>MENSISKSPEVGNGFPFEQMKGKLGPSLERYRDPPAILTEPPYAGSPEKVGFSKTSHFESSIFDPSKFSVKKLLRFITTPKTAEFGEKYGALNRERRTLRRSVFVVDREDKLAYVAYMQPGGVEPDYAEVLGAARKALAG</sequence>
<dbReference type="AlphaFoldDB" id="B2YI76"/>